<protein>
    <submittedName>
        <fullName evidence="1">Uncharacterized protein</fullName>
    </submittedName>
</protein>
<gene>
    <name evidence="1" type="ORF">AMURIS_05469</name>
</gene>
<organism evidence="1 2">
    <name type="scientific">Acetatifactor muris</name>
    <dbReference type="NCBI Taxonomy" id="879566"/>
    <lineage>
        <taxon>Bacteria</taxon>
        <taxon>Bacillati</taxon>
        <taxon>Bacillota</taxon>
        <taxon>Clostridia</taxon>
        <taxon>Lachnospirales</taxon>
        <taxon>Lachnospiraceae</taxon>
        <taxon>Acetatifactor</taxon>
    </lineage>
</organism>
<evidence type="ECO:0000313" key="2">
    <source>
        <dbReference type="Proteomes" id="UP000236311"/>
    </source>
</evidence>
<accession>A0A2K4ZQF2</accession>
<proteinExistence type="predicted"/>
<dbReference type="Proteomes" id="UP000236311">
    <property type="component" value="Unassembled WGS sequence"/>
</dbReference>
<dbReference type="AlphaFoldDB" id="A0A2K4ZQF2"/>
<dbReference type="EMBL" id="OFSM01000064">
    <property type="protein sequence ID" value="SOY32703.1"/>
    <property type="molecule type" value="Genomic_DNA"/>
</dbReference>
<reference evidence="1 2" key="1">
    <citation type="submission" date="2018-01" db="EMBL/GenBank/DDBJ databases">
        <authorList>
            <person name="Gaut B.S."/>
            <person name="Morton B.R."/>
            <person name="Clegg M.T."/>
            <person name="Duvall M.R."/>
        </authorList>
    </citation>
    <scope>NUCLEOTIDE SEQUENCE [LARGE SCALE GENOMIC DNA]</scope>
    <source>
        <strain evidence="1">GP69</strain>
    </source>
</reference>
<evidence type="ECO:0000313" key="1">
    <source>
        <dbReference type="EMBL" id="SOY32703.1"/>
    </source>
</evidence>
<sequence>MRADSITDNKARLSRGRKKFNEDLIEIWV</sequence>
<name>A0A2K4ZQF2_9FIRM</name>
<keyword evidence="2" id="KW-1185">Reference proteome</keyword>